<evidence type="ECO:0000313" key="1">
    <source>
        <dbReference type="EMBL" id="CAD2217351.1"/>
    </source>
</evidence>
<keyword evidence="2" id="KW-1185">Reference proteome</keyword>
<dbReference type="EMBL" id="LR877152">
    <property type="protein sequence ID" value="CAD2217351.1"/>
    <property type="molecule type" value="Genomic_DNA"/>
</dbReference>
<dbReference type="VEuPathDB" id="TriTrypDB:ADEAN_000482900"/>
<proteinExistence type="predicted"/>
<accession>A0A7G2CEH0</accession>
<dbReference type="AlphaFoldDB" id="A0A7G2CEH0"/>
<dbReference type="InterPro" id="IPR011990">
    <property type="entry name" value="TPR-like_helical_dom_sf"/>
</dbReference>
<dbReference type="Proteomes" id="UP000515908">
    <property type="component" value="Chromosome 08"/>
</dbReference>
<evidence type="ECO:0008006" key="3">
    <source>
        <dbReference type="Google" id="ProtNLM"/>
    </source>
</evidence>
<sequence length="312" mass="35029">MLIQNGQVQKGIAIIEDVVQELVLGQHRPMERRSRSEMASIMWVSVALWRCWAYPTEVHNTEVMVRRMVQRLLTVKGPMHPLASLAHLMFAFLLRTKPHGGSLNMTTKSIQHMQKTLYARSPLLQYAYRVGCVLNTLSHRWKHAIDHANAALQVATANGCYDETLTIHEQDLMGCLLLTPNTVTVTILREELSQQLEGRIASLAKGYGANHARLVTPLLNWSEFLYLQGKYEAAFEHAQRAVRIADPKGLLYVTGKILLPGTLLPKSSLQQRNHLVLSVLQTPHQVFQLVQVLYFNAAIQVALGKTSDALDG</sequence>
<gene>
    <name evidence="1" type="ORF">ADEAN_000482900</name>
</gene>
<dbReference type="SUPFAM" id="SSF48452">
    <property type="entry name" value="TPR-like"/>
    <property type="match status" value="1"/>
</dbReference>
<evidence type="ECO:0000313" key="2">
    <source>
        <dbReference type="Proteomes" id="UP000515908"/>
    </source>
</evidence>
<reference evidence="1 2" key="1">
    <citation type="submission" date="2020-08" db="EMBL/GenBank/DDBJ databases">
        <authorList>
            <person name="Newling K."/>
            <person name="Davey J."/>
            <person name="Forrester S."/>
        </authorList>
    </citation>
    <scope>NUCLEOTIDE SEQUENCE [LARGE SCALE GENOMIC DNA]</scope>
    <source>
        <strain evidence="2">Crithidia deanei Carvalho (ATCC PRA-265)</strain>
    </source>
</reference>
<protein>
    <recommendedName>
        <fullName evidence="3">Tetratricopeptide repeat</fullName>
    </recommendedName>
</protein>
<name>A0A7G2CEH0_9TRYP</name>
<organism evidence="1 2">
    <name type="scientific">Angomonas deanei</name>
    <dbReference type="NCBI Taxonomy" id="59799"/>
    <lineage>
        <taxon>Eukaryota</taxon>
        <taxon>Discoba</taxon>
        <taxon>Euglenozoa</taxon>
        <taxon>Kinetoplastea</taxon>
        <taxon>Metakinetoplastina</taxon>
        <taxon>Trypanosomatida</taxon>
        <taxon>Trypanosomatidae</taxon>
        <taxon>Strigomonadinae</taxon>
        <taxon>Angomonas</taxon>
    </lineage>
</organism>